<reference evidence="4 5" key="1">
    <citation type="submission" date="2019-12" db="EMBL/GenBank/DDBJ databases">
        <title>Complete Genome Sequence of a Quorum-Sensing Bacterium,Rhodobacteraceae bacterium C31, Isolated from a marine microalgae symbiotic bacteria.</title>
        <authorList>
            <person name="Zhang Y."/>
        </authorList>
    </citation>
    <scope>NUCLEOTIDE SEQUENCE [LARGE SCALE GENOMIC DNA]</scope>
    <source>
        <strain evidence="4 5">C31</strain>
    </source>
</reference>
<feature type="domain" description="FAD-binding" evidence="3">
    <location>
        <begin position="2"/>
        <end position="129"/>
    </location>
</feature>
<evidence type="ECO:0000313" key="4">
    <source>
        <dbReference type="EMBL" id="QRF68525.1"/>
    </source>
</evidence>
<accession>A0ABX7FD68</accession>
<evidence type="ECO:0000256" key="1">
    <source>
        <dbReference type="ARBA" id="ARBA00023002"/>
    </source>
</evidence>
<dbReference type="InterPro" id="IPR036188">
    <property type="entry name" value="FAD/NAD-bd_sf"/>
</dbReference>
<dbReference type="PANTHER" id="PTHR13789">
    <property type="entry name" value="MONOOXYGENASE"/>
    <property type="match status" value="1"/>
</dbReference>
<dbReference type="SUPFAM" id="SSF51905">
    <property type="entry name" value="FAD/NAD(P)-binding domain"/>
    <property type="match status" value="1"/>
</dbReference>
<dbReference type="PANTHER" id="PTHR13789:SF309">
    <property type="entry name" value="PUTATIVE (AFU_ORTHOLOGUE AFUA_6G14510)-RELATED"/>
    <property type="match status" value="1"/>
</dbReference>
<dbReference type="Proteomes" id="UP000596387">
    <property type="component" value="Chromosome"/>
</dbReference>
<evidence type="ECO:0000256" key="2">
    <source>
        <dbReference type="ARBA" id="ARBA00023033"/>
    </source>
</evidence>
<dbReference type="Pfam" id="PF01494">
    <property type="entry name" value="FAD_binding_3"/>
    <property type="match status" value="2"/>
</dbReference>
<gene>
    <name evidence="4" type="ORF">GQA70_14765</name>
</gene>
<evidence type="ECO:0000259" key="3">
    <source>
        <dbReference type="Pfam" id="PF01494"/>
    </source>
</evidence>
<dbReference type="EMBL" id="CP047166">
    <property type="protein sequence ID" value="QRF68525.1"/>
    <property type="molecule type" value="Genomic_DNA"/>
</dbReference>
<protein>
    <submittedName>
        <fullName evidence="4">NAD(P)-binding protein</fullName>
    </submittedName>
</protein>
<dbReference type="InterPro" id="IPR002938">
    <property type="entry name" value="FAD-bd"/>
</dbReference>
<dbReference type="Gene3D" id="3.50.50.60">
    <property type="entry name" value="FAD/NAD(P)-binding domain"/>
    <property type="match status" value="1"/>
</dbReference>
<organism evidence="4 5">
    <name type="scientific">Ponticoccus alexandrii</name>
    <dbReference type="NCBI Taxonomy" id="1943633"/>
    <lineage>
        <taxon>Bacteria</taxon>
        <taxon>Pseudomonadati</taxon>
        <taxon>Pseudomonadota</taxon>
        <taxon>Alphaproteobacteria</taxon>
        <taxon>Rhodobacterales</taxon>
        <taxon>Roseobacteraceae</taxon>
        <taxon>Ponticoccus</taxon>
    </lineage>
</organism>
<dbReference type="PRINTS" id="PR00420">
    <property type="entry name" value="RNGMNOXGNASE"/>
</dbReference>
<feature type="domain" description="FAD-binding" evidence="3">
    <location>
        <begin position="265"/>
        <end position="312"/>
    </location>
</feature>
<sequence>MTIAIVGAGIGGLAAAAALAGAGHRVTVFDRFEAPAPVGSGLVIQPVGMTVLDSLGVADEALRMGNRVHRMLGREARSGRRVLDVAYDAPGVPRFGLGIHRAALFDILHAAALRAGAEIRPGHRVERVEAGWVVHAKGTDGPFDMVVDASGAGSLLSPMRARSLGYGALWATVDWPAQTDLPYNELRQVYRRADRMLGVLPIGRVPGQQARKCAIFWSLPAGAYDDWQATGLEAWRVEASALWPDYAPFAAQITDPAQMTMARYSHGTLRRPWSDGGRLVHIGDAAHRASPQLGQGANMALLDAWALARALERAQGDVALAARWYAQARRWHVRGYQGMSRLFTSQYQSDSRMLPLLRDRVLFPLSQVSPLPGMLSRLVCGDLLPPLGSLSD</sequence>
<proteinExistence type="predicted"/>
<keyword evidence="1" id="KW-0560">Oxidoreductase</keyword>
<name>A0ABX7FD68_9RHOB</name>
<keyword evidence="2" id="KW-0503">Monooxygenase</keyword>
<evidence type="ECO:0000313" key="5">
    <source>
        <dbReference type="Proteomes" id="UP000596387"/>
    </source>
</evidence>
<keyword evidence="5" id="KW-1185">Reference proteome</keyword>
<dbReference type="InterPro" id="IPR050493">
    <property type="entry name" value="FAD-dep_Monooxygenase_BioMet"/>
</dbReference>